<sequence length="759" mass="83128">MFDESQPPSPNQALVALAPLDPEWHPILHASNQVVLYNPTSHALSVAKSSNTSLPQRLGAVTSPCPYCHRPLPREFEPGLDEEYDGRRRRSGGSDASAYVDDAESHSRAANYFQLLAIANETSSRPSSPPPLTGYDSGSGSGSGTARQGAFPREAMAEGYFKAFFQEEYKLGMGANGSVFLCQHVLDANPLGHFAVKKIAVGESHSYLLAILREVRLLETLRHRNIVTYHHAWLESCQFSAFGPKVPTLHVLMQWAEGGSLDDFIDVRLGRESRLPHIKSSLSNPHPHPSSPSATEQTPDIHSPSARIRAFRAMKRAPPEERERLRREMAERTGESVPSRPSWKAVHLLSAEEVRSLFADVTEGLGFLHDKAILHLDLKPGNVLLTWDEGELIPRAMLSDFGTSRDMLQSNRARSGNTGTLEYASPESLPSPQTGLLRQVDSKADMWSLGMILYKMLFFRLPYRWASEGEAMDAAGEVYQWAADGSAGGDAKRGGAERVSEVEKMDRLEREILGYGGFRSTPPLTASFEGRRLPRAFLVLLESLLNVTPSGRPSCERVLSALREGRFDPVKTASTRSTVGSLISLPPRKTSAPTPLALGPANGQPDVASRGAGRATLRSDEDGNKDMMSQMTGENGGRAALDEADRDEVDEKSALLYSHESLSPNRRQNSNSDRGVFGRIGEHLPWQIPTTRATCIQAVKSCVLVVKTVSLTTLCRDMNPVVIGLVSLVAVADTFSEDLRVSAVLGVVHVVAVWWFRRA</sequence>
<dbReference type="EMBL" id="MU267886">
    <property type="protein sequence ID" value="KAH7907633.1"/>
    <property type="molecule type" value="Genomic_DNA"/>
</dbReference>
<dbReference type="Proteomes" id="UP000790377">
    <property type="component" value="Unassembled WGS sequence"/>
</dbReference>
<protein>
    <submittedName>
        <fullName evidence="1">Kinase-like protein</fullName>
    </submittedName>
</protein>
<keyword evidence="2" id="KW-1185">Reference proteome</keyword>
<reference evidence="1" key="1">
    <citation type="journal article" date="2021" name="New Phytol.">
        <title>Evolutionary innovations through gain and loss of genes in the ectomycorrhizal Boletales.</title>
        <authorList>
            <person name="Wu G."/>
            <person name="Miyauchi S."/>
            <person name="Morin E."/>
            <person name="Kuo A."/>
            <person name="Drula E."/>
            <person name="Varga T."/>
            <person name="Kohler A."/>
            <person name="Feng B."/>
            <person name="Cao Y."/>
            <person name="Lipzen A."/>
            <person name="Daum C."/>
            <person name="Hundley H."/>
            <person name="Pangilinan J."/>
            <person name="Johnson J."/>
            <person name="Barry K."/>
            <person name="LaButti K."/>
            <person name="Ng V."/>
            <person name="Ahrendt S."/>
            <person name="Min B."/>
            <person name="Choi I.G."/>
            <person name="Park H."/>
            <person name="Plett J.M."/>
            <person name="Magnuson J."/>
            <person name="Spatafora J.W."/>
            <person name="Nagy L.G."/>
            <person name="Henrissat B."/>
            <person name="Grigoriev I.V."/>
            <person name="Yang Z.L."/>
            <person name="Xu J."/>
            <person name="Martin F.M."/>
        </authorList>
    </citation>
    <scope>NUCLEOTIDE SEQUENCE</scope>
    <source>
        <strain evidence="1">ATCC 28755</strain>
    </source>
</reference>
<proteinExistence type="predicted"/>
<gene>
    <name evidence="1" type="ORF">BJ138DRAFT_1182300</name>
</gene>
<evidence type="ECO:0000313" key="2">
    <source>
        <dbReference type="Proteomes" id="UP000790377"/>
    </source>
</evidence>
<evidence type="ECO:0000313" key="1">
    <source>
        <dbReference type="EMBL" id="KAH7907633.1"/>
    </source>
</evidence>
<comment type="caution">
    <text evidence="1">The sequence shown here is derived from an EMBL/GenBank/DDBJ whole genome shotgun (WGS) entry which is preliminary data.</text>
</comment>
<accession>A0ACB8A4P9</accession>
<organism evidence="1 2">
    <name type="scientific">Hygrophoropsis aurantiaca</name>
    <dbReference type="NCBI Taxonomy" id="72124"/>
    <lineage>
        <taxon>Eukaryota</taxon>
        <taxon>Fungi</taxon>
        <taxon>Dikarya</taxon>
        <taxon>Basidiomycota</taxon>
        <taxon>Agaricomycotina</taxon>
        <taxon>Agaricomycetes</taxon>
        <taxon>Agaricomycetidae</taxon>
        <taxon>Boletales</taxon>
        <taxon>Coniophorineae</taxon>
        <taxon>Hygrophoropsidaceae</taxon>
        <taxon>Hygrophoropsis</taxon>
    </lineage>
</organism>
<name>A0ACB8A4P9_9AGAM</name>